<feature type="signal peptide" evidence="11">
    <location>
        <begin position="1"/>
        <end position="33"/>
    </location>
</feature>
<evidence type="ECO:0000256" key="11">
    <source>
        <dbReference type="SAM" id="SignalP"/>
    </source>
</evidence>
<dbReference type="GO" id="GO:0005975">
    <property type="term" value="P:carbohydrate metabolic process"/>
    <property type="evidence" value="ECO:0007669"/>
    <property type="project" value="InterPro"/>
</dbReference>
<evidence type="ECO:0000313" key="13">
    <source>
        <dbReference type="Proteomes" id="UP001154282"/>
    </source>
</evidence>
<protein>
    <recommendedName>
        <fullName evidence="3">glucan endo-1,3-beta-D-glucosidase</fullName>
        <ecNumber evidence="3">3.2.1.39</ecNumber>
    </recommendedName>
    <alternativeName>
        <fullName evidence="7">(1-&gt;3)-beta-glucan endohydrolase</fullName>
    </alternativeName>
    <alternativeName>
        <fullName evidence="8">Beta-1,3-endoglucanase</fullName>
    </alternativeName>
</protein>
<evidence type="ECO:0000256" key="8">
    <source>
        <dbReference type="ARBA" id="ARBA00033417"/>
    </source>
</evidence>
<dbReference type="EMBL" id="CAMGYJ010000009">
    <property type="protein sequence ID" value="CAI0545037.1"/>
    <property type="molecule type" value="Genomic_DNA"/>
</dbReference>
<dbReference type="EC" id="3.2.1.39" evidence="3"/>
<evidence type="ECO:0000256" key="7">
    <source>
        <dbReference type="ARBA" id="ARBA00033335"/>
    </source>
</evidence>
<comment type="similarity">
    <text evidence="2 9">Belongs to the glycosyl hydrolase 17 family.</text>
</comment>
<organism evidence="12 13">
    <name type="scientific">Linum tenue</name>
    <dbReference type="NCBI Taxonomy" id="586396"/>
    <lineage>
        <taxon>Eukaryota</taxon>
        <taxon>Viridiplantae</taxon>
        <taxon>Streptophyta</taxon>
        <taxon>Embryophyta</taxon>
        <taxon>Tracheophyta</taxon>
        <taxon>Spermatophyta</taxon>
        <taxon>Magnoliopsida</taxon>
        <taxon>eudicotyledons</taxon>
        <taxon>Gunneridae</taxon>
        <taxon>Pentapetalae</taxon>
        <taxon>rosids</taxon>
        <taxon>fabids</taxon>
        <taxon>Malpighiales</taxon>
        <taxon>Linaceae</taxon>
        <taxon>Linum</taxon>
    </lineage>
</organism>
<keyword evidence="4 11" id="KW-0732">Signal</keyword>
<keyword evidence="5" id="KW-0378">Hydrolase</keyword>
<evidence type="ECO:0000256" key="9">
    <source>
        <dbReference type="RuleBase" id="RU004335"/>
    </source>
</evidence>
<evidence type="ECO:0000256" key="5">
    <source>
        <dbReference type="ARBA" id="ARBA00022801"/>
    </source>
</evidence>
<evidence type="ECO:0000256" key="10">
    <source>
        <dbReference type="SAM" id="MobiDB-lite"/>
    </source>
</evidence>
<keyword evidence="13" id="KW-1185">Reference proteome</keyword>
<dbReference type="SUPFAM" id="SSF51445">
    <property type="entry name" value="(Trans)glycosidases"/>
    <property type="match status" value="1"/>
</dbReference>
<dbReference type="PANTHER" id="PTHR32227">
    <property type="entry name" value="GLUCAN ENDO-1,3-BETA-GLUCOSIDASE BG1-RELATED-RELATED"/>
    <property type="match status" value="1"/>
</dbReference>
<name>A0AAV0QLV9_9ROSI</name>
<dbReference type="InterPro" id="IPR000490">
    <property type="entry name" value="Glyco_hydro_17"/>
</dbReference>
<dbReference type="Gene3D" id="3.20.20.80">
    <property type="entry name" value="Glycosidases"/>
    <property type="match status" value="1"/>
</dbReference>
<sequence>MAMVTTSFHKFSVTHMILSLVLLFSSDYGSSLGINYGQVANNLPQPDEVLDLLTSLRLTKARIYDTNPQVLTAFANSQVELIVTVENQMLSTLTDPQQALQWVTTHIKPYFPATRITGIAVGNEIFTDDDDTLLSYLVPAMVSIHTALTQLGMDRYISVSTPHSLAVLDQSYPPSAGSFKAEVSTVMSQFLQFLAATKAPFWINAYPYFAYKDSPSKIPLDYVLFNPNQGMVDPYTKLHYDNMLYAQVDAVIFAIAKMGYGGIEVRVSETGWPSRGDGDEVGANVENAAAYNKNLLRRQLANQGTPLRPGMRVEVYLFALFNEDMKPGPTSERNYGLYQPDCTMVYNVGLSGRSSTNAATASSTSSSTTTSSTPSSSAGSSSSASFSLSSSATQAAATSGYQQSLVYWMFVYLLFSQLIRRP</sequence>
<dbReference type="AlphaFoldDB" id="A0AAV0QLV9"/>
<keyword evidence="6" id="KW-0326">Glycosidase</keyword>
<reference evidence="12" key="1">
    <citation type="submission" date="2022-08" db="EMBL/GenBank/DDBJ databases">
        <authorList>
            <person name="Gutierrez-Valencia J."/>
        </authorList>
    </citation>
    <scope>NUCLEOTIDE SEQUENCE</scope>
</reference>
<comment type="caution">
    <text evidence="12">The sequence shown here is derived from an EMBL/GenBank/DDBJ whole genome shotgun (WGS) entry which is preliminary data.</text>
</comment>
<dbReference type="Pfam" id="PF00332">
    <property type="entry name" value="Glyco_hydro_17"/>
    <property type="match status" value="1"/>
</dbReference>
<proteinExistence type="inferred from homology"/>
<evidence type="ECO:0000256" key="3">
    <source>
        <dbReference type="ARBA" id="ARBA00012780"/>
    </source>
</evidence>
<feature type="region of interest" description="Disordered" evidence="10">
    <location>
        <begin position="357"/>
        <end position="381"/>
    </location>
</feature>
<dbReference type="Proteomes" id="UP001154282">
    <property type="component" value="Unassembled WGS sequence"/>
</dbReference>
<evidence type="ECO:0000313" key="12">
    <source>
        <dbReference type="EMBL" id="CAI0545037.1"/>
    </source>
</evidence>
<evidence type="ECO:0000256" key="6">
    <source>
        <dbReference type="ARBA" id="ARBA00023295"/>
    </source>
</evidence>
<accession>A0AAV0QLV9</accession>
<comment type="catalytic activity">
    <reaction evidence="1">
        <text>Hydrolysis of (1-&gt;3)-beta-D-glucosidic linkages in (1-&gt;3)-beta-D-glucans.</text>
        <dbReference type="EC" id="3.2.1.39"/>
    </reaction>
</comment>
<gene>
    <name evidence="12" type="ORF">LITE_LOCUS43413</name>
</gene>
<evidence type="ECO:0000256" key="1">
    <source>
        <dbReference type="ARBA" id="ARBA00000382"/>
    </source>
</evidence>
<evidence type="ECO:0000256" key="2">
    <source>
        <dbReference type="ARBA" id="ARBA00008773"/>
    </source>
</evidence>
<evidence type="ECO:0000256" key="4">
    <source>
        <dbReference type="ARBA" id="ARBA00022729"/>
    </source>
</evidence>
<dbReference type="InterPro" id="IPR044965">
    <property type="entry name" value="Glyco_hydro_17_plant"/>
</dbReference>
<dbReference type="InterPro" id="IPR017853">
    <property type="entry name" value="GH"/>
</dbReference>
<dbReference type="FunFam" id="3.20.20.80:FF:000005">
    <property type="entry name" value="Glucan endo-1,3-beta-glucosidase 14"/>
    <property type="match status" value="1"/>
</dbReference>
<dbReference type="GO" id="GO:0042973">
    <property type="term" value="F:glucan endo-1,3-beta-D-glucosidase activity"/>
    <property type="evidence" value="ECO:0007669"/>
    <property type="project" value="UniProtKB-EC"/>
</dbReference>
<feature type="chain" id="PRO_5043818778" description="glucan endo-1,3-beta-D-glucosidase" evidence="11">
    <location>
        <begin position="34"/>
        <end position="422"/>
    </location>
</feature>